<reference evidence="3" key="1">
    <citation type="journal article" date="2005" name="Nature">
        <title>The map-based sequence of the rice genome.</title>
        <authorList>
            <consortium name="International rice genome sequencing project (IRGSP)"/>
            <person name="Matsumoto T."/>
            <person name="Wu J."/>
            <person name="Kanamori H."/>
            <person name="Katayose Y."/>
            <person name="Fujisawa M."/>
            <person name="Namiki N."/>
            <person name="Mizuno H."/>
            <person name="Yamamoto K."/>
            <person name="Antonio B.A."/>
            <person name="Baba T."/>
            <person name="Sakata K."/>
            <person name="Nagamura Y."/>
            <person name="Aoki H."/>
            <person name="Arikawa K."/>
            <person name="Arita K."/>
            <person name="Bito T."/>
            <person name="Chiden Y."/>
            <person name="Fujitsuka N."/>
            <person name="Fukunaka R."/>
            <person name="Hamada M."/>
            <person name="Harada C."/>
            <person name="Hayashi A."/>
            <person name="Hijishita S."/>
            <person name="Honda M."/>
            <person name="Hosokawa S."/>
            <person name="Ichikawa Y."/>
            <person name="Idonuma A."/>
            <person name="Iijima M."/>
            <person name="Ikeda M."/>
            <person name="Ikeno M."/>
            <person name="Ito K."/>
            <person name="Ito S."/>
            <person name="Ito T."/>
            <person name="Ito Y."/>
            <person name="Ito Y."/>
            <person name="Iwabuchi A."/>
            <person name="Kamiya K."/>
            <person name="Karasawa W."/>
            <person name="Kurita K."/>
            <person name="Katagiri S."/>
            <person name="Kikuta A."/>
            <person name="Kobayashi H."/>
            <person name="Kobayashi N."/>
            <person name="Machita K."/>
            <person name="Maehara T."/>
            <person name="Masukawa M."/>
            <person name="Mizubayashi T."/>
            <person name="Mukai Y."/>
            <person name="Nagasaki H."/>
            <person name="Nagata Y."/>
            <person name="Naito S."/>
            <person name="Nakashima M."/>
            <person name="Nakama Y."/>
            <person name="Nakamichi Y."/>
            <person name="Nakamura M."/>
            <person name="Meguro A."/>
            <person name="Negishi M."/>
            <person name="Ohta I."/>
            <person name="Ohta T."/>
            <person name="Okamoto M."/>
            <person name="Ono N."/>
            <person name="Saji S."/>
            <person name="Sakaguchi M."/>
            <person name="Sakai K."/>
            <person name="Shibata M."/>
            <person name="Shimokawa T."/>
            <person name="Song J."/>
            <person name="Takazaki Y."/>
            <person name="Terasawa K."/>
            <person name="Tsugane M."/>
            <person name="Tsuji K."/>
            <person name="Ueda S."/>
            <person name="Waki K."/>
            <person name="Yamagata H."/>
            <person name="Yamamoto M."/>
            <person name="Yamamoto S."/>
            <person name="Yamane H."/>
            <person name="Yoshiki S."/>
            <person name="Yoshihara R."/>
            <person name="Yukawa K."/>
            <person name="Zhong H."/>
            <person name="Yano M."/>
            <person name="Yuan Q."/>
            <person name="Ouyang S."/>
            <person name="Liu J."/>
            <person name="Jones K.M."/>
            <person name="Gansberger K."/>
            <person name="Moffat K."/>
            <person name="Hill J."/>
            <person name="Bera J."/>
            <person name="Fadrosh D."/>
            <person name="Jin S."/>
            <person name="Johri S."/>
            <person name="Kim M."/>
            <person name="Overton L."/>
            <person name="Reardon M."/>
            <person name="Tsitrin T."/>
            <person name="Vuong H."/>
            <person name="Weaver B."/>
            <person name="Ciecko A."/>
            <person name="Tallon L."/>
            <person name="Jackson J."/>
            <person name="Pai G."/>
            <person name="Aken S.V."/>
            <person name="Utterback T."/>
            <person name="Reidmuller S."/>
            <person name="Feldblyum T."/>
            <person name="Hsiao J."/>
            <person name="Zismann V."/>
            <person name="Iobst S."/>
            <person name="de Vazeille A.R."/>
            <person name="Buell C.R."/>
            <person name="Ying K."/>
            <person name="Li Y."/>
            <person name="Lu T."/>
            <person name="Huang Y."/>
            <person name="Zhao Q."/>
            <person name="Feng Q."/>
            <person name="Zhang L."/>
            <person name="Zhu J."/>
            <person name="Weng Q."/>
            <person name="Mu J."/>
            <person name="Lu Y."/>
            <person name="Fan D."/>
            <person name="Liu Y."/>
            <person name="Guan J."/>
            <person name="Zhang Y."/>
            <person name="Yu S."/>
            <person name="Liu X."/>
            <person name="Zhang Y."/>
            <person name="Hong G."/>
            <person name="Han B."/>
            <person name="Choisne N."/>
            <person name="Demange N."/>
            <person name="Orjeda G."/>
            <person name="Samain S."/>
            <person name="Cattolico L."/>
            <person name="Pelletier E."/>
            <person name="Couloux A."/>
            <person name="Segurens B."/>
            <person name="Wincker P."/>
            <person name="D'Hont A."/>
            <person name="Scarpelli C."/>
            <person name="Weissenbach J."/>
            <person name="Salanoubat M."/>
            <person name="Quetier F."/>
            <person name="Yu Y."/>
            <person name="Kim H.R."/>
            <person name="Rambo T."/>
            <person name="Currie J."/>
            <person name="Collura K."/>
            <person name="Luo M."/>
            <person name="Yang T."/>
            <person name="Ammiraju J.S.S."/>
            <person name="Engler F."/>
            <person name="Soderlund C."/>
            <person name="Wing R.A."/>
            <person name="Palmer L.E."/>
            <person name="de la Bastide M."/>
            <person name="Spiegel L."/>
            <person name="Nascimento L."/>
            <person name="Zutavern T."/>
            <person name="O'Shaughnessy A."/>
            <person name="Dike S."/>
            <person name="Dedhia N."/>
            <person name="Preston R."/>
            <person name="Balija V."/>
            <person name="McCombie W.R."/>
            <person name="Chow T."/>
            <person name="Chen H."/>
            <person name="Chung M."/>
            <person name="Chen C."/>
            <person name="Shaw J."/>
            <person name="Wu H."/>
            <person name="Hsiao K."/>
            <person name="Chao Y."/>
            <person name="Chu M."/>
            <person name="Cheng C."/>
            <person name="Hour A."/>
            <person name="Lee P."/>
            <person name="Lin S."/>
            <person name="Lin Y."/>
            <person name="Liou J."/>
            <person name="Liu S."/>
            <person name="Hsing Y."/>
            <person name="Raghuvanshi S."/>
            <person name="Mohanty A."/>
            <person name="Bharti A.K."/>
            <person name="Gaur A."/>
            <person name="Gupta V."/>
            <person name="Kumar D."/>
            <person name="Ravi V."/>
            <person name="Vij S."/>
            <person name="Kapur A."/>
            <person name="Khurana P."/>
            <person name="Khurana P."/>
            <person name="Khurana J.P."/>
            <person name="Tyagi A.K."/>
            <person name="Gaikwad K."/>
            <person name="Singh A."/>
            <person name="Dalal V."/>
            <person name="Srivastava S."/>
            <person name="Dixit A."/>
            <person name="Pal A.K."/>
            <person name="Ghazi I.A."/>
            <person name="Yadav M."/>
            <person name="Pandit A."/>
            <person name="Bhargava A."/>
            <person name="Sureshbabu K."/>
            <person name="Batra K."/>
            <person name="Sharma T.R."/>
            <person name="Mohapatra T."/>
            <person name="Singh N.K."/>
            <person name="Messing J."/>
            <person name="Nelson A.B."/>
            <person name="Fuks G."/>
            <person name="Kavchok S."/>
            <person name="Keizer G."/>
            <person name="Linton E."/>
            <person name="Llaca V."/>
            <person name="Song R."/>
            <person name="Tanyolac B."/>
            <person name="Young S."/>
            <person name="Ho-Il K."/>
            <person name="Hahn J.H."/>
            <person name="Sangsakoo G."/>
            <person name="Vanavichit A."/>
            <person name="de Mattos Luiz.A.T."/>
            <person name="Zimmer P.D."/>
            <person name="Malone G."/>
            <person name="Dellagostin O."/>
            <person name="de Oliveira A.C."/>
            <person name="Bevan M."/>
            <person name="Bancroft I."/>
            <person name="Minx P."/>
            <person name="Cordum H."/>
            <person name="Wilson R."/>
            <person name="Cheng Z."/>
            <person name="Jin W."/>
            <person name="Jiang J."/>
            <person name="Leong S.A."/>
            <person name="Iwama H."/>
            <person name="Gojobori T."/>
            <person name="Itoh T."/>
            <person name="Niimura Y."/>
            <person name="Fujii Y."/>
            <person name="Habara T."/>
            <person name="Sakai H."/>
            <person name="Sato Y."/>
            <person name="Wilson G."/>
            <person name="Kumar K."/>
            <person name="McCouch S."/>
            <person name="Juretic N."/>
            <person name="Hoen D."/>
            <person name="Wright S."/>
            <person name="Bruskiewich R."/>
            <person name="Bureau T."/>
            <person name="Miyao A."/>
            <person name="Hirochika H."/>
            <person name="Nishikawa T."/>
            <person name="Kadowaki K."/>
            <person name="Sugiura M."/>
            <person name="Burr B."/>
            <person name="Sasaki T."/>
        </authorList>
    </citation>
    <scope>NUCLEOTIDE SEQUENCE [LARGE SCALE GENOMIC DNA]</scope>
    <source>
        <strain evidence="3">cv. Nipponbare</strain>
    </source>
</reference>
<accession>A0A5S6RBK2</accession>
<evidence type="ECO:0000256" key="1">
    <source>
        <dbReference type="SAM" id="MobiDB-lite"/>
    </source>
</evidence>
<organism evidence="2 3">
    <name type="scientific">Oryza sativa subsp. japonica</name>
    <name type="common">Rice</name>
    <dbReference type="NCBI Taxonomy" id="39947"/>
    <lineage>
        <taxon>Eukaryota</taxon>
        <taxon>Viridiplantae</taxon>
        <taxon>Streptophyta</taxon>
        <taxon>Embryophyta</taxon>
        <taxon>Tracheophyta</taxon>
        <taxon>Spermatophyta</taxon>
        <taxon>Magnoliopsida</taxon>
        <taxon>Liliopsida</taxon>
        <taxon>Poales</taxon>
        <taxon>Poaceae</taxon>
        <taxon>BOP clade</taxon>
        <taxon>Oryzoideae</taxon>
        <taxon>Oryzeae</taxon>
        <taxon>Oryzinae</taxon>
        <taxon>Oryza</taxon>
        <taxon>Oryza sativa</taxon>
    </lineage>
</organism>
<dbReference type="SUPFAM" id="SSF54001">
    <property type="entry name" value="Cysteine proteinases"/>
    <property type="match status" value="1"/>
</dbReference>
<reference evidence="3" key="2">
    <citation type="journal article" date="2008" name="Nucleic Acids Res.">
        <title>The rice annotation project database (RAP-DB): 2008 update.</title>
        <authorList>
            <consortium name="The rice annotation project (RAP)"/>
        </authorList>
    </citation>
    <scope>GENOME REANNOTATION</scope>
    <source>
        <strain evidence="3">cv. Nipponbare</strain>
    </source>
</reference>
<evidence type="ECO:0008006" key="4">
    <source>
        <dbReference type="Google" id="ProtNLM"/>
    </source>
</evidence>
<dbReference type="EMBL" id="AC092390">
    <property type="protein sequence ID" value="AAL31681.1"/>
    <property type="molecule type" value="Genomic_DNA"/>
</dbReference>
<feature type="region of interest" description="Disordered" evidence="1">
    <location>
        <begin position="1"/>
        <end position="27"/>
    </location>
</feature>
<evidence type="ECO:0000313" key="3">
    <source>
        <dbReference type="Proteomes" id="UP000000763"/>
    </source>
</evidence>
<evidence type="ECO:0000313" key="2">
    <source>
        <dbReference type="EMBL" id="AAL31681.1"/>
    </source>
</evidence>
<dbReference type="Proteomes" id="UP000000763">
    <property type="component" value="Chromosome 3"/>
</dbReference>
<feature type="compositionally biased region" description="Basic and acidic residues" evidence="1">
    <location>
        <begin position="198"/>
        <end position="207"/>
    </location>
</feature>
<dbReference type="Gene3D" id="3.40.395.10">
    <property type="entry name" value="Adenoviral Proteinase, Chain A"/>
    <property type="match status" value="1"/>
</dbReference>
<feature type="compositionally biased region" description="Basic and acidic residues" evidence="1">
    <location>
        <begin position="159"/>
        <end position="185"/>
    </location>
</feature>
<dbReference type="InterPro" id="IPR038765">
    <property type="entry name" value="Papain-like_cys_pep_sf"/>
</dbReference>
<proteinExistence type="predicted"/>
<gene>
    <name evidence="2" type="ORF">OSJNBb0013K08.13</name>
</gene>
<feature type="region of interest" description="Disordered" evidence="1">
    <location>
        <begin position="155"/>
        <end position="210"/>
    </location>
</feature>
<name>A0A5S6RBK2_ORYSJ</name>
<protein>
    <recommendedName>
        <fullName evidence="4">Ubiquitin-like protease family profile domain-containing protein</fullName>
    </recommendedName>
</protein>
<dbReference type="AlphaFoldDB" id="A0A5S6RBK2"/>
<sequence>MRKYHTSGCVRPNTAFPHETPFPHTDKKVPMANLNSYHLATWADSAKTRNPTGPGSSHENMWLHVRLRSMTYEVKSLIDQGNLPNYNSTQLNSRLTQRPYPATITQIHYHLTRTGGSSAAASAAFVGDGARRLRQTAAEAEEVEANAVAQHRAPGLRGDGARRREADAGVEVERETAARKGERAQPRGFTSGGGTGRRWREEQKAKSQDVTLLKNSEELTKKEHPFITYINKTEVNKVMVHIEEVEVNQISMKVLTQPQFLNDDVMDAYIQCLRYKEKEIRGDGKAFLELALKIGLLNVEGAHVEIFLPINIKQTHWHLAVLNTK</sequence>